<comment type="similarity">
    <text evidence="1">Belongs to the peptidase C15 family.</text>
</comment>
<dbReference type="Pfam" id="PF01470">
    <property type="entry name" value="Peptidase_C15"/>
    <property type="match status" value="1"/>
</dbReference>
<evidence type="ECO:0000256" key="2">
    <source>
        <dbReference type="ARBA" id="ARBA00019191"/>
    </source>
</evidence>
<dbReference type="Gene3D" id="3.40.630.20">
    <property type="entry name" value="Peptidase C15, pyroglutamyl peptidase I-like"/>
    <property type="match status" value="1"/>
</dbReference>
<evidence type="ECO:0000256" key="5">
    <source>
        <dbReference type="ARBA" id="ARBA00022801"/>
    </source>
</evidence>
<dbReference type="PANTHER" id="PTHR23402:SF1">
    <property type="entry name" value="PYROGLUTAMYL-PEPTIDASE I"/>
    <property type="match status" value="1"/>
</dbReference>
<reference evidence="9 10" key="1">
    <citation type="journal article" date="2016" name="Int. J. Syst. Evol. Microbiol.">
        <title>Labrenzia salina sp. nov., isolated from the rhizosphere of the halophyte Arthrocnemum macrostachyum.</title>
        <authorList>
            <person name="Camacho M."/>
            <person name="Redondo-Gomez S."/>
            <person name="Rodriguez-Llorente I."/>
            <person name="Rohde M."/>
            <person name="Sproer C."/>
            <person name="Schumann P."/>
            <person name="Klenk H.P."/>
            <person name="Montero-Calasanz M.D.C."/>
        </authorList>
    </citation>
    <scope>NUCLEOTIDE SEQUENCE [LARGE SCALE GENOMIC DNA]</scope>
    <source>
        <strain evidence="9 10">DSM 29163</strain>
    </source>
</reference>
<keyword evidence="4" id="KW-0645">Protease</keyword>
<evidence type="ECO:0000313" key="10">
    <source>
        <dbReference type="Proteomes" id="UP001300261"/>
    </source>
</evidence>
<dbReference type="PANTHER" id="PTHR23402">
    <property type="entry name" value="PROTEASE FAMILY C15 PYROGLUTAMYL-PEPTIDASE I-RELATED"/>
    <property type="match status" value="1"/>
</dbReference>
<gene>
    <name evidence="9" type="ORF">ON753_07230</name>
</gene>
<sequence>MRRVRTILVTGFSPFPGAPVNPTERLMHRLPRRLGKHQCGVEFVFHVLPTTWAGRRDVTDRLRLDIRPDAIVHFGVDGTRRTLNIETRAINRAVRVRPDAMGRAPERPELAPSGERIRRSTLPGRALCRAALAARAPAALSDNAGTYLCNATLWDSIGSGIPSIFVHVPALPRGPRDSRPPYHLVEDAAVRLLQETARRLP</sequence>
<dbReference type="InterPro" id="IPR016125">
    <property type="entry name" value="Peptidase_C15-like"/>
</dbReference>
<dbReference type="InterPro" id="IPR036440">
    <property type="entry name" value="Peptidase_C15-like_sf"/>
</dbReference>
<evidence type="ECO:0000256" key="6">
    <source>
        <dbReference type="ARBA" id="ARBA00022807"/>
    </source>
</evidence>
<dbReference type="Proteomes" id="UP001300261">
    <property type="component" value="Unassembled WGS sequence"/>
</dbReference>
<dbReference type="PIRSF" id="PIRSF015592">
    <property type="entry name" value="Prld-crbxl_pptds"/>
    <property type="match status" value="1"/>
</dbReference>
<keyword evidence="3" id="KW-0963">Cytoplasm</keyword>
<evidence type="ECO:0000256" key="3">
    <source>
        <dbReference type="ARBA" id="ARBA00022490"/>
    </source>
</evidence>
<proteinExistence type="inferred from homology"/>
<dbReference type="InterPro" id="IPR000816">
    <property type="entry name" value="Peptidase_C15"/>
</dbReference>
<evidence type="ECO:0000313" key="9">
    <source>
        <dbReference type="EMBL" id="MCX2722198.1"/>
    </source>
</evidence>
<evidence type="ECO:0000256" key="4">
    <source>
        <dbReference type="ARBA" id="ARBA00022670"/>
    </source>
</evidence>
<evidence type="ECO:0000256" key="7">
    <source>
        <dbReference type="ARBA" id="ARBA00030836"/>
    </source>
</evidence>
<evidence type="ECO:0000256" key="1">
    <source>
        <dbReference type="ARBA" id="ARBA00006641"/>
    </source>
</evidence>
<name>A0ABT3QZD0_9HYPH</name>
<protein>
    <recommendedName>
        <fullName evidence="2">Pyrrolidone-carboxylate peptidase</fullName>
    </recommendedName>
    <alternativeName>
        <fullName evidence="7">5-oxoprolyl-peptidase</fullName>
    </alternativeName>
    <alternativeName>
        <fullName evidence="8">Pyroglutamyl-peptidase I</fullName>
    </alternativeName>
</protein>
<organism evidence="9 10">
    <name type="scientific">Roseibium salinum</name>
    <dbReference type="NCBI Taxonomy" id="1604349"/>
    <lineage>
        <taxon>Bacteria</taxon>
        <taxon>Pseudomonadati</taxon>
        <taxon>Pseudomonadota</taxon>
        <taxon>Alphaproteobacteria</taxon>
        <taxon>Hyphomicrobiales</taxon>
        <taxon>Stappiaceae</taxon>
        <taxon>Roseibium</taxon>
    </lineage>
</organism>
<keyword evidence="5" id="KW-0378">Hydrolase</keyword>
<keyword evidence="6" id="KW-0788">Thiol protease</keyword>
<dbReference type="EMBL" id="JAPEVI010000003">
    <property type="protein sequence ID" value="MCX2722198.1"/>
    <property type="molecule type" value="Genomic_DNA"/>
</dbReference>
<keyword evidence="10" id="KW-1185">Reference proteome</keyword>
<dbReference type="PRINTS" id="PR00706">
    <property type="entry name" value="PYROGLUPTASE"/>
</dbReference>
<dbReference type="SUPFAM" id="SSF53182">
    <property type="entry name" value="Pyrrolidone carboxyl peptidase (pyroglutamate aminopeptidase)"/>
    <property type="match status" value="1"/>
</dbReference>
<accession>A0ABT3QZD0</accession>
<evidence type="ECO:0000256" key="8">
    <source>
        <dbReference type="ARBA" id="ARBA00031559"/>
    </source>
</evidence>
<comment type="caution">
    <text evidence="9">The sequence shown here is derived from an EMBL/GenBank/DDBJ whole genome shotgun (WGS) entry which is preliminary data.</text>
</comment>
<dbReference type="RefSeq" id="WP_265967088.1">
    <property type="nucleotide sequence ID" value="NZ_JAPEVI010000003.1"/>
</dbReference>